<dbReference type="eggNOG" id="COG0564">
    <property type="taxonomic scope" value="Bacteria"/>
</dbReference>
<accession>A1VRV6</accession>
<comment type="catalytic activity">
    <reaction evidence="1">
        <text>uridine(955/2504/2580) in 23S rRNA = pseudouridine(955/2504/2580) in 23S rRNA</text>
        <dbReference type="Rhea" id="RHEA:42528"/>
        <dbReference type="Rhea" id="RHEA-COMP:10099"/>
        <dbReference type="Rhea" id="RHEA-COMP:10100"/>
        <dbReference type="ChEBI" id="CHEBI:65314"/>
        <dbReference type="ChEBI" id="CHEBI:65315"/>
        <dbReference type="EC" id="5.4.99.24"/>
    </reaction>
</comment>
<dbReference type="GO" id="GO:0000455">
    <property type="term" value="P:enzyme-directed rRNA pseudouridine synthesis"/>
    <property type="evidence" value="ECO:0007669"/>
    <property type="project" value="UniProtKB-ARBA"/>
</dbReference>
<dbReference type="AlphaFoldDB" id="A1VRV6"/>
<keyword evidence="5 8" id="KW-0694">RNA-binding</keyword>
<dbReference type="CDD" id="cd00165">
    <property type="entry name" value="S4"/>
    <property type="match status" value="1"/>
</dbReference>
<dbReference type="PROSITE" id="PS01129">
    <property type="entry name" value="PSI_RLU"/>
    <property type="match status" value="1"/>
</dbReference>
<dbReference type="KEGG" id="pna:Pnap_3085"/>
<dbReference type="EMBL" id="CP000529">
    <property type="protein sequence ID" value="ABM38384.1"/>
    <property type="molecule type" value="Genomic_DNA"/>
</dbReference>
<dbReference type="InterPro" id="IPR006225">
    <property type="entry name" value="PsdUridine_synth_RluC/D"/>
</dbReference>
<dbReference type="InterPro" id="IPR002942">
    <property type="entry name" value="S4_RNA-bd"/>
</dbReference>
<comment type="similarity">
    <text evidence="3 9">Belongs to the pseudouridine synthase RluA family.</text>
</comment>
<dbReference type="PROSITE" id="PS50889">
    <property type="entry name" value="S4"/>
    <property type="match status" value="1"/>
</dbReference>
<evidence type="ECO:0000256" key="8">
    <source>
        <dbReference type="PROSITE-ProRule" id="PRU00182"/>
    </source>
</evidence>
<dbReference type="InterPro" id="IPR020103">
    <property type="entry name" value="PsdUridine_synth_cat_dom_sf"/>
</dbReference>
<dbReference type="EC" id="5.4.99.-" evidence="9"/>
<dbReference type="NCBIfam" id="TIGR00005">
    <property type="entry name" value="rluA_subfam"/>
    <property type="match status" value="1"/>
</dbReference>
<evidence type="ECO:0000256" key="1">
    <source>
        <dbReference type="ARBA" id="ARBA00000381"/>
    </source>
</evidence>
<name>A1VRV6_POLNA</name>
<evidence type="ECO:0000313" key="12">
    <source>
        <dbReference type="EMBL" id="ABM38384.1"/>
    </source>
</evidence>
<feature type="domain" description="RNA-binding S4" evidence="11">
    <location>
        <begin position="61"/>
        <end position="123"/>
    </location>
</feature>
<evidence type="ECO:0000256" key="4">
    <source>
        <dbReference type="ARBA" id="ARBA00022552"/>
    </source>
</evidence>
<keyword evidence="13" id="KW-1185">Reference proteome</keyword>
<evidence type="ECO:0000256" key="10">
    <source>
        <dbReference type="SAM" id="MobiDB-lite"/>
    </source>
</evidence>
<keyword evidence="6 9" id="KW-0413">Isomerase</keyword>
<dbReference type="STRING" id="365044.Pnap_3085"/>
<evidence type="ECO:0000313" key="13">
    <source>
        <dbReference type="Proteomes" id="UP000000644"/>
    </source>
</evidence>
<organism evidence="12 13">
    <name type="scientific">Polaromonas naphthalenivorans (strain CJ2)</name>
    <dbReference type="NCBI Taxonomy" id="365044"/>
    <lineage>
        <taxon>Bacteria</taxon>
        <taxon>Pseudomonadati</taxon>
        <taxon>Pseudomonadota</taxon>
        <taxon>Betaproteobacteria</taxon>
        <taxon>Burkholderiales</taxon>
        <taxon>Comamonadaceae</taxon>
        <taxon>Polaromonas</taxon>
    </lineage>
</organism>
<dbReference type="SUPFAM" id="SSF55174">
    <property type="entry name" value="Alpha-L RNA-binding motif"/>
    <property type="match status" value="1"/>
</dbReference>
<dbReference type="Pfam" id="PF00849">
    <property type="entry name" value="PseudoU_synth_2"/>
    <property type="match status" value="1"/>
</dbReference>
<dbReference type="Proteomes" id="UP000000644">
    <property type="component" value="Chromosome"/>
</dbReference>
<dbReference type="SMART" id="SM00363">
    <property type="entry name" value="S4"/>
    <property type="match status" value="1"/>
</dbReference>
<dbReference type="PANTHER" id="PTHR21600:SF92">
    <property type="entry name" value="RIBOSOMAL LARGE SUBUNIT PSEUDOURIDINE SYNTHASE C"/>
    <property type="match status" value="1"/>
</dbReference>
<dbReference type="PANTHER" id="PTHR21600">
    <property type="entry name" value="MITOCHONDRIAL RNA PSEUDOURIDINE SYNTHASE"/>
    <property type="match status" value="1"/>
</dbReference>
<dbReference type="Pfam" id="PF01479">
    <property type="entry name" value="S4"/>
    <property type="match status" value="1"/>
</dbReference>
<protein>
    <recommendedName>
        <fullName evidence="9">Pseudouridine synthase</fullName>
        <ecNumber evidence="9">5.4.99.-</ecNumber>
    </recommendedName>
</protein>
<evidence type="ECO:0000256" key="7">
    <source>
        <dbReference type="PIRSR" id="PIRSR606225-1"/>
    </source>
</evidence>
<sequence length="398" mass="43627">MKHIIGAASGKAKRPAKAPFRPAVAPAQPTIHAPAAPKTPEPATALPQATLVTVDEDYAGQRLDNFLIRQLKGVPKTHVYRIIRSGEVRVNKGRAHADTRVEAGDIVRLPPVRTSERAEQKAQAMQSVMTEVARHGASSTVGGYAPAAEFPILFEDDFLLAIDKPAGVAVHGGSGVSFGIIEQLRMARPEADFLELVHRLDRETSGILLIAKRRMALKLLQEQFRERETDKVYLALVSGNWPANQRVIDKALHKYLLPNGERRVKIVANDHPDAMRSVTLVKVKTPIAANPLAPATPFTLLEVTIKTGRTHQIRVHLAGEGHPIAGDDKYGDFELNKALQRSSAGSASLKRMFLHAWSLKFNHPKTRKAVQLQASLPEELQQFLPSRHSSSPEETGNS</sequence>
<dbReference type="HOGENOM" id="CLU_016902_1_1_4"/>
<dbReference type="InterPro" id="IPR036986">
    <property type="entry name" value="S4_RNA-bd_sf"/>
</dbReference>
<feature type="active site" evidence="7">
    <location>
        <position position="201"/>
    </location>
</feature>
<proteinExistence type="inferred from homology"/>
<keyword evidence="4" id="KW-0698">rRNA processing</keyword>
<reference evidence="13" key="1">
    <citation type="journal article" date="2009" name="Environ. Microbiol.">
        <title>The genome of Polaromonas naphthalenivorans strain CJ2, isolated from coal tar-contaminated sediment, reveals physiological and metabolic versatility and evolution through extensive horizontal gene transfer.</title>
        <authorList>
            <person name="Yagi J.M."/>
            <person name="Sims D."/>
            <person name="Brettin T."/>
            <person name="Bruce D."/>
            <person name="Madsen E.L."/>
        </authorList>
    </citation>
    <scope>NUCLEOTIDE SEQUENCE [LARGE SCALE GENOMIC DNA]</scope>
    <source>
        <strain evidence="13">CJ2</strain>
    </source>
</reference>
<gene>
    <name evidence="12" type="ordered locus">Pnap_3085</name>
</gene>
<evidence type="ECO:0000256" key="5">
    <source>
        <dbReference type="ARBA" id="ARBA00022884"/>
    </source>
</evidence>
<dbReference type="Gene3D" id="3.30.2350.10">
    <property type="entry name" value="Pseudouridine synthase"/>
    <property type="match status" value="1"/>
</dbReference>
<evidence type="ECO:0000256" key="6">
    <source>
        <dbReference type="ARBA" id="ARBA00023235"/>
    </source>
</evidence>
<comment type="catalytic activity">
    <reaction evidence="9">
        <text>a uridine in RNA = a pseudouridine in RNA</text>
        <dbReference type="Rhea" id="RHEA:48348"/>
        <dbReference type="Rhea" id="RHEA-COMP:12068"/>
        <dbReference type="Rhea" id="RHEA-COMP:12069"/>
        <dbReference type="ChEBI" id="CHEBI:65314"/>
        <dbReference type="ChEBI" id="CHEBI:65315"/>
    </reaction>
</comment>
<dbReference type="GO" id="GO:0160141">
    <property type="term" value="F:23S rRNA pseudouridine(955/2504/2580) synthase activity"/>
    <property type="evidence" value="ECO:0007669"/>
    <property type="project" value="UniProtKB-EC"/>
</dbReference>
<dbReference type="SUPFAM" id="SSF55120">
    <property type="entry name" value="Pseudouridine synthase"/>
    <property type="match status" value="1"/>
</dbReference>
<dbReference type="InterPro" id="IPR050188">
    <property type="entry name" value="RluA_PseudoU_synthase"/>
</dbReference>
<comment type="function">
    <text evidence="2">Responsible for synthesis of pseudouridine from uracil at positions 955, 2504 and 2580 in 23S ribosomal RNA.</text>
</comment>
<evidence type="ECO:0000259" key="11">
    <source>
        <dbReference type="SMART" id="SM00363"/>
    </source>
</evidence>
<dbReference type="Gene3D" id="3.10.290.10">
    <property type="entry name" value="RNA-binding S4 domain"/>
    <property type="match status" value="1"/>
</dbReference>
<dbReference type="RefSeq" id="WP_011802456.1">
    <property type="nucleotide sequence ID" value="NC_008781.1"/>
</dbReference>
<dbReference type="GO" id="GO:0003723">
    <property type="term" value="F:RNA binding"/>
    <property type="evidence" value="ECO:0007669"/>
    <property type="project" value="UniProtKB-KW"/>
</dbReference>
<dbReference type="CDD" id="cd02869">
    <property type="entry name" value="PseudoU_synth_RluA_like"/>
    <property type="match status" value="1"/>
</dbReference>
<dbReference type="InterPro" id="IPR006224">
    <property type="entry name" value="PsdUridine_synth_RluA-like_CS"/>
</dbReference>
<dbReference type="InterPro" id="IPR006145">
    <property type="entry name" value="PsdUridine_synth_RsuA/RluA"/>
</dbReference>
<evidence type="ECO:0000256" key="2">
    <source>
        <dbReference type="ARBA" id="ARBA00002876"/>
    </source>
</evidence>
<evidence type="ECO:0000256" key="3">
    <source>
        <dbReference type="ARBA" id="ARBA00010876"/>
    </source>
</evidence>
<evidence type="ECO:0000256" key="9">
    <source>
        <dbReference type="RuleBase" id="RU362028"/>
    </source>
</evidence>
<feature type="region of interest" description="Disordered" evidence="10">
    <location>
        <begin position="1"/>
        <end position="24"/>
    </location>
</feature>